<keyword evidence="2 6" id="KW-0479">Metal-binding</keyword>
<evidence type="ECO:0000256" key="1">
    <source>
        <dbReference type="ARBA" id="ARBA00022670"/>
    </source>
</evidence>
<evidence type="ECO:0000259" key="7">
    <source>
        <dbReference type="Pfam" id="PF01432"/>
    </source>
</evidence>
<dbReference type="InterPro" id="IPR011976">
    <property type="entry name" value="Pept_M3B_oligopep-rel"/>
</dbReference>
<comment type="caution">
    <text evidence="8">The sequence shown here is derived from an EMBL/GenBank/DDBJ whole genome shotgun (WGS) entry which is preliminary data.</text>
</comment>
<dbReference type="EC" id="3.4.-.-" evidence="8"/>
<evidence type="ECO:0000256" key="3">
    <source>
        <dbReference type="ARBA" id="ARBA00022801"/>
    </source>
</evidence>
<evidence type="ECO:0000313" key="9">
    <source>
        <dbReference type="Proteomes" id="UP001597418"/>
    </source>
</evidence>
<name>A0ABW5UI42_9SPHI</name>
<evidence type="ECO:0000256" key="4">
    <source>
        <dbReference type="ARBA" id="ARBA00022833"/>
    </source>
</evidence>
<keyword evidence="9" id="KW-1185">Reference proteome</keyword>
<dbReference type="InterPro" id="IPR045090">
    <property type="entry name" value="Pept_M3A_M3B"/>
</dbReference>
<protein>
    <submittedName>
        <fullName evidence="8">M3 family oligoendopeptidase</fullName>
        <ecNumber evidence="8">3.4.-.-</ecNumber>
    </submittedName>
</protein>
<dbReference type="PANTHER" id="PTHR11804">
    <property type="entry name" value="PROTEASE M3 THIMET OLIGOPEPTIDASE-RELATED"/>
    <property type="match status" value="1"/>
</dbReference>
<keyword evidence="4 6" id="KW-0862">Zinc</keyword>
<evidence type="ECO:0000256" key="5">
    <source>
        <dbReference type="ARBA" id="ARBA00023049"/>
    </source>
</evidence>
<comment type="cofactor">
    <cofactor evidence="6">
        <name>Zn(2+)</name>
        <dbReference type="ChEBI" id="CHEBI:29105"/>
    </cofactor>
    <text evidence="6">Binds 1 zinc ion.</text>
</comment>
<dbReference type="Proteomes" id="UP001597418">
    <property type="component" value="Unassembled WGS sequence"/>
</dbReference>
<dbReference type="Pfam" id="PF01432">
    <property type="entry name" value="Peptidase_M3"/>
    <property type="match status" value="1"/>
</dbReference>
<reference evidence="9" key="1">
    <citation type="journal article" date="2019" name="Int. J. Syst. Evol. Microbiol.">
        <title>The Global Catalogue of Microorganisms (GCM) 10K type strain sequencing project: providing services to taxonomists for standard genome sequencing and annotation.</title>
        <authorList>
            <consortium name="The Broad Institute Genomics Platform"/>
            <consortium name="The Broad Institute Genome Sequencing Center for Infectious Disease"/>
            <person name="Wu L."/>
            <person name="Ma J."/>
        </authorList>
    </citation>
    <scope>NUCLEOTIDE SEQUENCE [LARGE SCALE GENOMIC DNA]</scope>
    <source>
        <strain evidence="9">KCTC 42247</strain>
    </source>
</reference>
<keyword evidence="1 6" id="KW-0645">Protease</keyword>
<dbReference type="NCBIfam" id="TIGR02289">
    <property type="entry name" value="M3_not_pepF"/>
    <property type="match status" value="1"/>
</dbReference>
<sequence>MKTTLAKPRTYVPQDLPMKWKNLEKLFTELQQREINDLSELEKWMSDRNELDAVLQEDQAWRYIKMTCHTDNEEYAEDFRYFTTEIEPKIAPLQNLLDQKLIASPWTNALNHDRYFIYLRKVKKALEIFRTENIPLFTEIQLKQQAYQTIVGSMSVKLNGEEYTMQQAATRLLDTDRAVRQEAWEAITAVRLEQTQALEDIFQDLLQLRHQVALNAGFTNYRDYMFVAMGRFDYSVADCEAFHTAVEHHVVPVLQKLADERQTKLQLTALKPWDMQVDPANLPPLKPFDSGQQLIDKTEQAFAAMHPYMGECISTMKMNGLFDVDSRKGKAPGGYNYPLYESGAPFIFMNATGTMRDLTTMVHEGGHAIHTFISAELPLNDFKDVPSEVAELASMSMELLSMEQWHHFLTEPDDLKRAQKEQLDDVLSTLPWVATVDKFQHWLYTNPAHTVEQRAQAWKEIYRTFGGGFADWNNHEEAEQYLWHKQLHIFEVPFYYIEYGFAQLGAISVWKNYLENRDRAITQYLAALKLGYTVPIGKIYETAGVRFDFSSNYVAELVNFIKNKRQKI</sequence>
<keyword evidence="5 6" id="KW-0482">Metalloprotease</keyword>
<comment type="similarity">
    <text evidence="6">Belongs to the peptidase M3 family.</text>
</comment>
<proteinExistence type="inferred from homology"/>
<dbReference type="Gene3D" id="1.10.1370.30">
    <property type="match status" value="1"/>
</dbReference>
<dbReference type="InterPro" id="IPR001567">
    <property type="entry name" value="Pept_M3A_M3B_dom"/>
</dbReference>
<dbReference type="GO" id="GO:0016787">
    <property type="term" value="F:hydrolase activity"/>
    <property type="evidence" value="ECO:0007669"/>
    <property type="project" value="UniProtKB-KW"/>
</dbReference>
<evidence type="ECO:0000313" key="8">
    <source>
        <dbReference type="EMBL" id="MFD2744357.1"/>
    </source>
</evidence>
<gene>
    <name evidence="8" type="ORF">ACFSQ6_13245</name>
</gene>
<evidence type="ECO:0000256" key="6">
    <source>
        <dbReference type="RuleBase" id="RU003435"/>
    </source>
</evidence>
<feature type="domain" description="Peptidase M3A/M3B catalytic" evidence="7">
    <location>
        <begin position="174"/>
        <end position="556"/>
    </location>
</feature>
<keyword evidence="3 6" id="KW-0378">Hydrolase</keyword>
<dbReference type="SUPFAM" id="SSF55486">
    <property type="entry name" value="Metalloproteases ('zincins'), catalytic domain"/>
    <property type="match status" value="1"/>
</dbReference>
<accession>A0ABW5UI42</accession>
<dbReference type="EMBL" id="JBHUMB010000014">
    <property type="protein sequence ID" value="MFD2744357.1"/>
    <property type="molecule type" value="Genomic_DNA"/>
</dbReference>
<dbReference type="PANTHER" id="PTHR11804:SF48">
    <property type="entry name" value="PUTATIVE-RELATED"/>
    <property type="match status" value="1"/>
</dbReference>
<organism evidence="8 9">
    <name type="scientific">Sphingobacterium populi</name>
    <dbReference type="NCBI Taxonomy" id="1812824"/>
    <lineage>
        <taxon>Bacteria</taxon>
        <taxon>Pseudomonadati</taxon>
        <taxon>Bacteroidota</taxon>
        <taxon>Sphingobacteriia</taxon>
        <taxon>Sphingobacteriales</taxon>
        <taxon>Sphingobacteriaceae</taxon>
        <taxon>Sphingobacterium</taxon>
    </lineage>
</organism>
<dbReference type="RefSeq" id="WP_380885062.1">
    <property type="nucleotide sequence ID" value="NZ_JBHUMB010000014.1"/>
</dbReference>
<evidence type="ECO:0000256" key="2">
    <source>
        <dbReference type="ARBA" id="ARBA00022723"/>
    </source>
</evidence>
<dbReference type="CDD" id="cd09606">
    <property type="entry name" value="M3B_PepF"/>
    <property type="match status" value="1"/>
</dbReference>